<protein>
    <submittedName>
        <fullName evidence="1">Uncharacterized protein</fullName>
    </submittedName>
</protein>
<reference evidence="1" key="1">
    <citation type="journal article" date="2012" name="J. Bacteriol.">
        <title>Genome sequences of type strains of seven species of the marine bacterium Pseudoalteromonas.</title>
        <authorList>
            <person name="Xie B.B."/>
            <person name="Shu Y.L."/>
            <person name="Qin Q.L."/>
            <person name="Rong J.C."/>
            <person name="Zhang X.Y."/>
            <person name="Chen X.L."/>
            <person name="Shi M."/>
            <person name="He H.L."/>
            <person name="Zhou B.C."/>
            <person name="Zhang Y.Z."/>
        </authorList>
    </citation>
    <scope>NUCLEOTIDE SEQUENCE</scope>
    <source>
        <strain evidence="1">DSM 8771</strain>
    </source>
</reference>
<name>A0AAD4AJT5_9GAMM</name>
<dbReference type="AlphaFoldDB" id="A0AAD4AJT5"/>
<organism evidence="1 2">
    <name type="scientific">Pseudoalteromonas citrea</name>
    <dbReference type="NCBI Taxonomy" id="43655"/>
    <lineage>
        <taxon>Bacteria</taxon>
        <taxon>Pseudomonadati</taxon>
        <taxon>Pseudomonadota</taxon>
        <taxon>Gammaproteobacteria</taxon>
        <taxon>Alteromonadales</taxon>
        <taxon>Pseudoalteromonadaceae</taxon>
        <taxon>Pseudoalteromonas</taxon>
    </lineage>
</organism>
<comment type="caution">
    <text evidence="1">The sequence shown here is derived from an EMBL/GenBank/DDBJ whole genome shotgun (WGS) entry which is preliminary data.</text>
</comment>
<proteinExistence type="predicted"/>
<gene>
    <name evidence="1" type="ORF">PCIT_a2470</name>
</gene>
<dbReference type="EMBL" id="AHBZ03000015">
    <property type="protein sequence ID" value="KAF7772407.1"/>
    <property type="molecule type" value="Genomic_DNA"/>
</dbReference>
<accession>A0AAD4AJT5</accession>
<dbReference type="Proteomes" id="UP000016487">
    <property type="component" value="Unassembled WGS sequence"/>
</dbReference>
<evidence type="ECO:0000313" key="2">
    <source>
        <dbReference type="Proteomes" id="UP000016487"/>
    </source>
</evidence>
<reference evidence="1" key="2">
    <citation type="submission" date="2015-03" db="EMBL/GenBank/DDBJ databases">
        <title>Genome sequence of Pseudoalteromonas citrea.</title>
        <authorList>
            <person name="Xie B.-B."/>
            <person name="Rong J.-C."/>
            <person name="Qin Q.-L."/>
            <person name="Zhang Y.-Z."/>
        </authorList>
    </citation>
    <scope>NUCLEOTIDE SEQUENCE</scope>
    <source>
        <strain evidence="1">DSM 8771</strain>
    </source>
</reference>
<evidence type="ECO:0000313" key="1">
    <source>
        <dbReference type="EMBL" id="KAF7772407.1"/>
    </source>
</evidence>
<sequence length="38" mass="4259">MLSAHFKVMHSLILAYQPAKVAFTIRCLAFAFGIDCDE</sequence>